<keyword evidence="2" id="KW-0808">Transferase</keyword>
<dbReference type="Gene3D" id="1.10.600.10">
    <property type="entry name" value="Farnesyl Diphosphate Synthase"/>
    <property type="match status" value="1"/>
</dbReference>
<dbReference type="CDD" id="cd00683">
    <property type="entry name" value="Trans_IPPS_HH"/>
    <property type="match status" value="1"/>
</dbReference>
<dbReference type="InterPro" id="IPR008949">
    <property type="entry name" value="Isoprenoid_synthase_dom_sf"/>
</dbReference>
<sequence length="288" mass="31188">MSVTATNPTQAAGGDVELASGKDKGDENFPVGSWLIRRDLRRHVHAYYAFARNADDIADHPTLTPDDKIARLDVMEAVLTGAADHGSTSALRLRASLAETGVDPVHATELLIAFRQDATKRRYATWAELMHYCRYSAAPVGRYVLALHGENTASWPASDALCASLQVLNHIQDCAKDFAELDRSYLPDDWLTREGLTAAAVTDPATSPALRRVFDAMLAATADLNRAATPLPGHVRARGLRVETAIILALARRLHARLSRQDPLAMRVKLRPADAAAALLAGLTRTLG</sequence>
<feature type="compositionally biased region" description="Polar residues" evidence="1">
    <location>
        <begin position="1"/>
        <end position="10"/>
    </location>
</feature>
<comment type="caution">
    <text evidence="2">The sequence shown here is derived from an EMBL/GenBank/DDBJ whole genome shotgun (WGS) entry which is preliminary data.</text>
</comment>
<dbReference type="Proteomes" id="UP000186308">
    <property type="component" value="Unassembled WGS sequence"/>
</dbReference>
<dbReference type="SFLD" id="SFLDG01018">
    <property type="entry name" value="Squalene/Phytoene_Synthase_Lik"/>
    <property type="match status" value="1"/>
</dbReference>
<name>A0A8G2CJA5_ACIRU</name>
<dbReference type="Pfam" id="PF00494">
    <property type="entry name" value="SQS_PSY"/>
    <property type="match status" value="1"/>
</dbReference>
<dbReference type="GO" id="GO:0004311">
    <property type="term" value="F:geranylgeranyl diphosphate synthase activity"/>
    <property type="evidence" value="ECO:0007669"/>
    <property type="project" value="InterPro"/>
</dbReference>
<dbReference type="OrthoDB" id="9807580at2"/>
<accession>A0A8G2CJA5</accession>
<dbReference type="EMBL" id="FTNE01000005">
    <property type="protein sequence ID" value="SIQ47721.1"/>
    <property type="molecule type" value="Genomic_DNA"/>
</dbReference>
<dbReference type="InterPro" id="IPR002060">
    <property type="entry name" value="Squ/phyt_synthse"/>
</dbReference>
<dbReference type="InterPro" id="IPR017827">
    <property type="entry name" value="HSQ_synthase_HpnC"/>
</dbReference>
<gene>
    <name evidence="2" type="ORF">SAMN05421828_10564</name>
</gene>
<keyword evidence="3" id="KW-1185">Reference proteome</keyword>
<proteinExistence type="predicted"/>
<feature type="region of interest" description="Disordered" evidence="1">
    <location>
        <begin position="1"/>
        <end position="24"/>
    </location>
</feature>
<evidence type="ECO:0000256" key="1">
    <source>
        <dbReference type="SAM" id="MobiDB-lite"/>
    </source>
</evidence>
<protein>
    <submittedName>
        <fullName evidence="2">Farnesyl-diphosphate farnesyltransferase</fullName>
    </submittedName>
</protein>
<dbReference type="NCBIfam" id="TIGR03464">
    <property type="entry name" value="HpnC"/>
    <property type="match status" value="1"/>
</dbReference>
<dbReference type="InterPro" id="IPR033904">
    <property type="entry name" value="Trans_IPPS_HH"/>
</dbReference>
<dbReference type="SUPFAM" id="SSF48576">
    <property type="entry name" value="Terpenoid synthases"/>
    <property type="match status" value="1"/>
</dbReference>
<dbReference type="AlphaFoldDB" id="A0A8G2CJA5"/>
<reference evidence="2 3" key="1">
    <citation type="submission" date="2017-01" db="EMBL/GenBank/DDBJ databases">
        <authorList>
            <person name="Varghese N."/>
            <person name="Submissions S."/>
        </authorList>
    </citation>
    <scope>NUCLEOTIDE SEQUENCE [LARGE SCALE GENOMIC DNA]</scope>
    <source>
        <strain evidence="2 3">ATCC 35905</strain>
    </source>
</reference>
<dbReference type="GO" id="GO:0051996">
    <property type="term" value="F:squalene synthase [NAD(P)H] activity"/>
    <property type="evidence" value="ECO:0007669"/>
    <property type="project" value="InterPro"/>
</dbReference>
<dbReference type="GO" id="GO:0016114">
    <property type="term" value="P:terpenoid biosynthetic process"/>
    <property type="evidence" value="ECO:0007669"/>
    <property type="project" value="UniProtKB-ARBA"/>
</dbReference>
<evidence type="ECO:0000313" key="3">
    <source>
        <dbReference type="Proteomes" id="UP000186308"/>
    </source>
</evidence>
<dbReference type="SFLD" id="SFLDS00005">
    <property type="entry name" value="Isoprenoid_Synthase_Type_I"/>
    <property type="match status" value="1"/>
</dbReference>
<dbReference type="RefSeq" id="WP_029314624.1">
    <property type="nucleotide sequence ID" value="NZ_FTNE01000005.1"/>
</dbReference>
<dbReference type="PANTHER" id="PTHR31480">
    <property type="entry name" value="BIFUNCTIONAL LYCOPENE CYCLASE/PHYTOENE SYNTHASE"/>
    <property type="match status" value="1"/>
</dbReference>
<organism evidence="2 3">
    <name type="scientific">Acidiphilium rubrum</name>
    <dbReference type="NCBI Taxonomy" id="526"/>
    <lineage>
        <taxon>Bacteria</taxon>
        <taxon>Pseudomonadati</taxon>
        <taxon>Pseudomonadota</taxon>
        <taxon>Alphaproteobacteria</taxon>
        <taxon>Acetobacterales</taxon>
        <taxon>Acidocellaceae</taxon>
        <taxon>Acidiphilium</taxon>
    </lineage>
</organism>
<evidence type="ECO:0000313" key="2">
    <source>
        <dbReference type="EMBL" id="SIQ47721.1"/>
    </source>
</evidence>